<evidence type="ECO:0000256" key="1">
    <source>
        <dbReference type="SAM" id="MobiDB-lite"/>
    </source>
</evidence>
<keyword evidence="3" id="KW-1185">Reference proteome</keyword>
<organism evidence="2 3">
    <name type="scientific">Methylobacterium nodulans (strain LMG 21967 / CNCM I-2342 / ORS 2060)</name>
    <dbReference type="NCBI Taxonomy" id="460265"/>
    <lineage>
        <taxon>Bacteria</taxon>
        <taxon>Pseudomonadati</taxon>
        <taxon>Pseudomonadota</taxon>
        <taxon>Alphaproteobacteria</taxon>
        <taxon>Hyphomicrobiales</taxon>
        <taxon>Methylobacteriaceae</taxon>
        <taxon>Methylobacterium</taxon>
    </lineage>
</organism>
<dbReference type="eggNOG" id="ENOG5030W0D">
    <property type="taxonomic scope" value="Bacteria"/>
</dbReference>
<reference evidence="2 3" key="1">
    <citation type="submission" date="2009-01" db="EMBL/GenBank/DDBJ databases">
        <title>Complete sequence of chromosome of Methylobacterium nodulans ORS 2060.</title>
        <authorList>
            <consortium name="US DOE Joint Genome Institute"/>
            <person name="Lucas S."/>
            <person name="Copeland A."/>
            <person name="Lapidus A."/>
            <person name="Glavina del Rio T."/>
            <person name="Dalin E."/>
            <person name="Tice H."/>
            <person name="Bruce D."/>
            <person name="Goodwin L."/>
            <person name="Pitluck S."/>
            <person name="Sims D."/>
            <person name="Brettin T."/>
            <person name="Detter J.C."/>
            <person name="Han C."/>
            <person name="Larimer F."/>
            <person name="Land M."/>
            <person name="Hauser L."/>
            <person name="Kyrpides N."/>
            <person name="Ivanova N."/>
            <person name="Marx C.J."/>
            <person name="Richardson P."/>
        </authorList>
    </citation>
    <scope>NUCLEOTIDE SEQUENCE [LARGE SCALE GENOMIC DNA]</scope>
    <source>
        <strain evidence="3">LMG 21967 / CNCM I-2342 / ORS 2060</strain>
    </source>
</reference>
<dbReference type="Pfam" id="PF11836">
    <property type="entry name" value="Phage_TAC_11"/>
    <property type="match status" value="1"/>
</dbReference>
<dbReference type="InterPro" id="IPR021791">
    <property type="entry name" value="Phage_TAC_11"/>
</dbReference>
<feature type="region of interest" description="Disordered" evidence="1">
    <location>
        <begin position="107"/>
        <end position="128"/>
    </location>
</feature>
<evidence type="ECO:0000313" key="3">
    <source>
        <dbReference type="Proteomes" id="UP000008207"/>
    </source>
</evidence>
<gene>
    <name evidence="2" type="ordered locus">Mnod_2006</name>
</gene>
<dbReference type="EMBL" id="CP001349">
    <property type="protein sequence ID" value="ACL56993.1"/>
    <property type="molecule type" value="Genomic_DNA"/>
</dbReference>
<evidence type="ECO:0008006" key="4">
    <source>
        <dbReference type="Google" id="ProtNLM"/>
    </source>
</evidence>
<protein>
    <recommendedName>
        <fullName evidence="4">Gene transfer agent (GTA) like protein</fullName>
    </recommendedName>
</protein>
<sequence length="128" mass="13604">MSETDTSRTLVRAPFGGRERSFQLRLGEIAELERLCNAGIGEIMLRLATHRFGVNDVWEPIRLGLEGAGASAVEAQALVMRYHPPVYPVADFLDLAAQIVRAAVSGVPQGKAETEGGSAAAPETSPST</sequence>
<dbReference type="AlphaFoldDB" id="B8ITA7"/>
<dbReference type="STRING" id="460265.Mnod_2006"/>
<dbReference type="RefSeq" id="WP_015928682.1">
    <property type="nucleotide sequence ID" value="NC_011894.1"/>
</dbReference>
<dbReference type="KEGG" id="mno:Mnod_2006"/>
<proteinExistence type="predicted"/>
<dbReference type="OrthoDB" id="7509188at2"/>
<dbReference type="HOGENOM" id="CLU_145382_1_0_5"/>
<evidence type="ECO:0000313" key="2">
    <source>
        <dbReference type="EMBL" id="ACL56993.1"/>
    </source>
</evidence>
<dbReference type="Proteomes" id="UP000008207">
    <property type="component" value="Chromosome"/>
</dbReference>
<name>B8ITA7_METNO</name>
<accession>B8ITA7</accession>